<dbReference type="CDD" id="cd00442">
    <property type="entry name" value="Lyz-like"/>
    <property type="match status" value="1"/>
</dbReference>
<evidence type="ECO:0000259" key="1">
    <source>
        <dbReference type="Pfam" id="PF19489"/>
    </source>
</evidence>
<evidence type="ECO:0000313" key="3">
    <source>
        <dbReference type="Proteomes" id="UP001220964"/>
    </source>
</evidence>
<dbReference type="EMBL" id="JARGYC010000016">
    <property type="protein sequence ID" value="MDF0600676.1"/>
    <property type="molecule type" value="Genomic_DNA"/>
</dbReference>
<dbReference type="InterPro" id="IPR045795">
    <property type="entry name" value="SLT_4"/>
</dbReference>
<gene>
    <name evidence="2" type="ORF">P1J78_08040</name>
</gene>
<comment type="caution">
    <text evidence="2">The sequence shown here is derived from an EMBL/GenBank/DDBJ whole genome shotgun (WGS) entry which is preliminary data.</text>
</comment>
<feature type="domain" description="Transglycosylase SLT" evidence="1">
    <location>
        <begin position="7"/>
        <end position="192"/>
    </location>
</feature>
<proteinExistence type="predicted"/>
<dbReference type="SUPFAM" id="SSF53955">
    <property type="entry name" value="Lysozyme-like"/>
    <property type="match status" value="1"/>
</dbReference>
<protein>
    <submittedName>
        <fullName evidence="2">Lytic transglycosylase</fullName>
    </submittedName>
</protein>
<dbReference type="PROSITE" id="PS51257">
    <property type="entry name" value="PROKAR_LIPOPROTEIN"/>
    <property type="match status" value="1"/>
</dbReference>
<dbReference type="InterPro" id="IPR023346">
    <property type="entry name" value="Lysozyme-like_dom_sf"/>
</dbReference>
<dbReference type="RefSeq" id="WP_275566819.1">
    <property type="nucleotide sequence ID" value="NZ_JARGYC010000016.1"/>
</dbReference>
<dbReference type="Proteomes" id="UP001220964">
    <property type="component" value="Unassembled WGS sequence"/>
</dbReference>
<evidence type="ECO:0000313" key="2">
    <source>
        <dbReference type="EMBL" id="MDF0600676.1"/>
    </source>
</evidence>
<sequence>MGRTLRALILMVLVASCGGGGSVAPPRNLDNACAMLRERPDFRRAFERAERKWGVPLHVMMSTIYHESKFEGDARTPLRFVLGVIPMGRQSSAYGYSQALDGTWDEYLAEEGRRRAKRTDIRDAADFIGWYMTNTEKRLGISKRDARNQYLAYHEGQAGYARESYRAKPWLMRYADRVQERAIMYEVQLNRCR</sequence>
<accession>A0AAE3NRH9</accession>
<dbReference type="Gene3D" id="1.10.530.10">
    <property type="match status" value="1"/>
</dbReference>
<organism evidence="2 3">
    <name type="scientific">Psychromarinibacter sediminicola</name>
    <dbReference type="NCBI Taxonomy" id="3033385"/>
    <lineage>
        <taxon>Bacteria</taxon>
        <taxon>Pseudomonadati</taxon>
        <taxon>Pseudomonadota</taxon>
        <taxon>Alphaproteobacteria</taxon>
        <taxon>Rhodobacterales</taxon>
        <taxon>Paracoccaceae</taxon>
        <taxon>Psychromarinibacter</taxon>
    </lineage>
</organism>
<reference evidence="2" key="1">
    <citation type="submission" date="2023-03" db="EMBL/GenBank/DDBJ databases">
        <title>Multiphase analysis and comparison of six strains from genera Psychromarinibacter, Lutimaribacter, and Maritimibacter, including a novel species: Psychromarinibacter sediminicola sp. nov.</title>
        <authorList>
            <person name="Wang Y.-H."/>
            <person name="Ye M.-Q."/>
            <person name="Du Z.-J."/>
        </authorList>
    </citation>
    <scope>NUCLEOTIDE SEQUENCE</scope>
    <source>
        <strain evidence="2">C21-152</strain>
    </source>
</reference>
<dbReference type="AlphaFoldDB" id="A0AAE3NRH9"/>
<keyword evidence="3" id="KW-1185">Reference proteome</keyword>
<dbReference type="Pfam" id="PF19489">
    <property type="entry name" value="SLT_4"/>
    <property type="match status" value="1"/>
</dbReference>
<name>A0AAE3NRH9_9RHOB</name>